<evidence type="ECO:0000256" key="1">
    <source>
        <dbReference type="ARBA" id="ARBA00023002"/>
    </source>
</evidence>
<name>A0A5B2XVR4_9PSEU</name>
<dbReference type="SUPFAM" id="SSF50475">
    <property type="entry name" value="FMN-binding split barrel"/>
    <property type="match status" value="1"/>
</dbReference>
<reference evidence="3 4" key="2">
    <citation type="submission" date="2019-09" db="EMBL/GenBank/DDBJ databases">
        <authorList>
            <person name="Jin C."/>
        </authorList>
    </citation>
    <scope>NUCLEOTIDE SEQUENCE [LARGE SCALE GENOMIC DNA]</scope>
    <source>
        <strain evidence="3 4">AN110305</strain>
    </source>
</reference>
<evidence type="ECO:0000313" key="3">
    <source>
        <dbReference type="EMBL" id="KAA2266982.1"/>
    </source>
</evidence>
<dbReference type="EMBL" id="VUOB01000001">
    <property type="protein sequence ID" value="KAA2266982.1"/>
    <property type="molecule type" value="Genomic_DNA"/>
</dbReference>
<accession>A0A5B2XVR4</accession>
<dbReference type="AlphaFoldDB" id="A0A5B2XVR4"/>
<dbReference type="Proteomes" id="UP000323454">
    <property type="component" value="Unassembled WGS sequence"/>
</dbReference>
<comment type="caution">
    <text evidence="3">The sequence shown here is derived from an EMBL/GenBank/DDBJ whole genome shotgun (WGS) entry which is preliminary data.</text>
</comment>
<dbReference type="InterPro" id="IPR012349">
    <property type="entry name" value="Split_barrel_FMN-bd"/>
</dbReference>
<dbReference type="GO" id="GO:0016627">
    <property type="term" value="F:oxidoreductase activity, acting on the CH-CH group of donors"/>
    <property type="evidence" value="ECO:0007669"/>
    <property type="project" value="TreeGrafter"/>
</dbReference>
<proteinExistence type="predicted"/>
<protein>
    <submittedName>
        <fullName evidence="3">Pyridoxamine 5'-phosphate oxidase</fullName>
    </submittedName>
</protein>
<keyword evidence="4" id="KW-1185">Reference proteome</keyword>
<evidence type="ECO:0000313" key="4">
    <source>
        <dbReference type="Proteomes" id="UP000323454"/>
    </source>
</evidence>
<keyword evidence="1" id="KW-0560">Oxidoreductase</keyword>
<dbReference type="Gene3D" id="2.30.110.10">
    <property type="entry name" value="Electron Transport, Fmn-binding Protein, Chain A"/>
    <property type="match status" value="1"/>
</dbReference>
<dbReference type="PANTHER" id="PTHR35176:SF2">
    <property type="entry name" value="F420H(2)-DEPENDENT REDUCTASE RV1155"/>
    <property type="match status" value="1"/>
</dbReference>
<dbReference type="GO" id="GO:0070967">
    <property type="term" value="F:coenzyme F420 binding"/>
    <property type="evidence" value="ECO:0007669"/>
    <property type="project" value="TreeGrafter"/>
</dbReference>
<dbReference type="GO" id="GO:0005829">
    <property type="term" value="C:cytosol"/>
    <property type="evidence" value="ECO:0007669"/>
    <property type="project" value="TreeGrafter"/>
</dbReference>
<organism evidence="3 4">
    <name type="scientific">Solihabitans fulvus</name>
    <dbReference type="NCBI Taxonomy" id="1892852"/>
    <lineage>
        <taxon>Bacteria</taxon>
        <taxon>Bacillati</taxon>
        <taxon>Actinomycetota</taxon>
        <taxon>Actinomycetes</taxon>
        <taxon>Pseudonocardiales</taxon>
        <taxon>Pseudonocardiaceae</taxon>
        <taxon>Solihabitans</taxon>
    </lineage>
</organism>
<dbReference type="OrthoDB" id="3293200at2"/>
<dbReference type="Pfam" id="PF01243">
    <property type="entry name" value="PNPOx_N"/>
    <property type="match status" value="1"/>
</dbReference>
<gene>
    <name evidence="3" type="ORF">F0L68_00120</name>
</gene>
<dbReference type="InterPro" id="IPR052019">
    <property type="entry name" value="F420H2_bilvrd_red/Heme_oxyg"/>
</dbReference>
<dbReference type="InterPro" id="IPR011576">
    <property type="entry name" value="Pyridox_Oxase_N"/>
</dbReference>
<reference evidence="3 4" key="1">
    <citation type="submission" date="2019-09" db="EMBL/GenBank/DDBJ databases">
        <title>Goodfellowia gen. nov., a new genus of the Pseudonocardineae related to Actinoalloteichus, containing Goodfellowia coeruleoviolacea gen. nov., comb. nov. gen. nov., comb. nov.</title>
        <authorList>
            <person name="Labeda D."/>
        </authorList>
    </citation>
    <scope>NUCLEOTIDE SEQUENCE [LARGE SCALE GENOMIC DNA]</scope>
    <source>
        <strain evidence="3 4">AN110305</strain>
    </source>
</reference>
<sequence>MPQREPIAFADGLRLVAELAEPEHWLAVLVTQRPSGEPSTSVVNVGIVPHPATGDPVLAFVARGATAKLTNLRRKPRATLVFRAGWEWVAVSGPTELAGPDDALPGVSLDGLPGLLRDIYLAAGGEHPDLDEYDRIMATERRTAVLLTPERFTTNPLGTDHEEPQ</sequence>
<dbReference type="PANTHER" id="PTHR35176">
    <property type="entry name" value="HEME OXYGENASE HI_0854-RELATED"/>
    <property type="match status" value="1"/>
</dbReference>
<dbReference type="RefSeq" id="WP_149847290.1">
    <property type="nucleotide sequence ID" value="NZ_VUOB01000001.1"/>
</dbReference>
<evidence type="ECO:0000259" key="2">
    <source>
        <dbReference type="Pfam" id="PF01243"/>
    </source>
</evidence>
<feature type="domain" description="Pyridoxamine 5'-phosphate oxidase N-terminal" evidence="2">
    <location>
        <begin position="23"/>
        <end position="102"/>
    </location>
</feature>